<keyword evidence="1" id="KW-0812">Transmembrane</keyword>
<evidence type="ECO:0000256" key="1">
    <source>
        <dbReference type="SAM" id="Phobius"/>
    </source>
</evidence>
<dbReference type="OrthoDB" id="72963at2"/>
<dbReference type="Proteomes" id="UP000324760">
    <property type="component" value="Chromosome"/>
</dbReference>
<keyword evidence="1" id="KW-0472">Membrane</keyword>
<dbReference type="RefSeq" id="WP_138986291.1">
    <property type="nucleotide sequence ID" value="NZ_CP043869.1"/>
</dbReference>
<sequence>MATIKGRLKDWNEEQGIGIITVADSKDDILFELKDFIANHQPHLGEMLICSLRPTLGGRLQAFRVQPTGLVMGDFRFNRLQTLDWLLAGLPFIFSLLAAIFSLIPLLAYLVFSAASMMTIYQDHNKKTGRFSVPDWQLLVAELLCGWPGSLVAQVALNHHCPTREYQLLATPIRYLHMVIWLITITSWVLLTL</sequence>
<keyword evidence="3" id="KW-1185">Reference proteome</keyword>
<dbReference type="EMBL" id="CP043869">
    <property type="protein sequence ID" value="QEQ95587.1"/>
    <property type="molecule type" value="Genomic_DNA"/>
</dbReference>
<dbReference type="Gene3D" id="2.40.50.140">
    <property type="entry name" value="Nucleic acid-binding proteins"/>
    <property type="match status" value="1"/>
</dbReference>
<evidence type="ECO:0000313" key="2">
    <source>
        <dbReference type="EMBL" id="QEQ95587.1"/>
    </source>
</evidence>
<evidence type="ECO:0008006" key="4">
    <source>
        <dbReference type="Google" id="ProtNLM"/>
    </source>
</evidence>
<feature type="transmembrane region" description="Helical" evidence="1">
    <location>
        <begin position="173"/>
        <end position="191"/>
    </location>
</feature>
<dbReference type="InterPro" id="IPR012340">
    <property type="entry name" value="NA-bd_OB-fold"/>
</dbReference>
<organism evidence="2 3">
    <name type="scientific">Neptunomonas concharum</name>
    <dbReference type="NCBI Taxonomy" id="1031538"/>
    <lineage>
        <taxon>Bacteria</taxon>
        <taxon>Pseudomonadati</taxon>
        <taxon>Pseudomonadota</taxon>
        <taxon>Gammaproteobacteria</taxon>
        <taxon>Oceanospirillales</taxon>
        <taxon>Oceanospirillaceae</taxon>
        <taxon>Neptunomonas</taxon>
    </lineage>
</organism>
<evidence type="ECO:0000313" key="3">
    <source>
        <dbReference type="Proteomes" id="UP000324760"/>
    </source>
</evidence>
<accession>A0A5P1R7L4</accession>
<protein>
    <recommendedName>
        <fullName evidence="4">DUF1294 domain-containing protein</fullName>
    </recommendedName>
</protein>
<dbReference type="AlphaFoldDB" id="A0A5P1R7L4"/>
<reference evidence="2 3" key="1">
    <citation type="journal article" date="2019" name="Biochem. Eng. J.">
        <title>Metabolic engineering of the marine bacteria Neptunomonas concharum for the production of acetoin and meso-2,3-butanediol from acetate.</title>
        <authorList>
            <person name="Li W."/>
            <person name="Pu N."/>
            <person name="Liu C.-X."/>
            <person name="Yuan Q.-P."/>
            <person name="Li Z.-J."/>
        </authorList>
    </citation>
    <scope>NUCLEOTIDE SEQUENCE [LARGE SCALE GENOMIC DNA]</scope>
    <source>
        <strain evidence="2 3">JCM17730</strain>
    </source>
</reference>
<dbReference type="KEGG" id="ncu:F0U83_02075"/>
<feature type="transmembrane region" description="Helical" evidence="1">
    <location>
        <begin position="85"/>
        <end position="112"/>
    </location>
</feature>
<keyword evidence="1" id="KW-1133">Transmembrane helix</keyword>
<gene>
    <name evidence="2" type="ORF">F0U83_02075</name>
</gene>
<name>A0A5P1R7L4_9GAMM</name>
<proteinExistence type="predicted"/>